<dbReference type="SFLD" id="SFLDG00002">
    <property type="entry name" value="C1.7:_P-type_atpase_like"/>
    <property type="match status" value="1"/>
</dbReference>
<dbReference type="PRINTS" id="PR00120">
    <property type="entry name" value="HATPASE"/>
</dbReference>
<keyword evidence="8 10" id="KW-0472">Membrane</keyword>
<dbReference type="InterPro" id="IPR036412">
    <property type="entry name" value="HAD-like_sf"/>
</dbReference>
<dbReference type="Pfam" id="PF13246">
    <property type="entry name" value="Cation_ATPase"/>
    <property type="match status" value="1"/>
</dbReference>
<feature type="transmembrane region" description="Helical" evidence="10">
    <location>
        <begin position="282"/>
        <end position="307"/>
    </location>
</feature>
<evidence type="ECO:0000256" key="3">
    <source>
        <dbReference type="ARBA" id="ARBA00022692"/>
    </source>
</evidence>
<dbReference type="InterPro" id="IPR023298">
    <property type="entry name" value="ATPase_P-typ_TM_dom_sf"/>
</dbReference>
<dbReference type="PRINTS" id="PR00119">
    <property type="entry name" value="CATATPASE"/>
</dbReference>
<dbReference type="Pfam" id="PF00689">
    <property type="entry name" value="Cation_ATPase_C"/>
    <property type="match status" value="1"/>
</dbReference>
<dbReference type="EMBL" id="DWUW01000006">
    <property type="protein sequence ID" value="HJD30341.1"/>
    <property type="molecule type" value="Genomic_DNA"/>
</dbReference>
<dbReference type="Pfam" id="PF00690">
    <property type="entry name" value="Cation_ATPase_N"/>
    <property type="match status" value="1"/>
</dbReference>
<feature type="transmembrane region" description="Helical" evidence="10">
    <location>
        <begin position="769"/>
        <end position="791"/>
    </location>
</feature>
<dbReference type="InterPro" id="IPR023214">
    <property type="entry name" value="HAD_sf"/>
</dbReference>
<dbReference type="SUPFAM" id="SSF81665">
    <property type="entry name" value="Calcium ATPase, transmembrane domain M"/>
    <property type="match status" value="1"/>
</dbReference>
<evidence type="ECO:0000256" key="1">
    <source>
        <dbReference type="ARBA" id="ARBA00004141"/>
    </source>
</evidence>
<dbReference type="InterPro" id="IPR008250">
    <property type="entry name" value="ATPase_P-typ_transduc_dom_A_sf"/>
</dbReference>
<dbReference type="InterPro" id="IPR018303">
    <property type="entry name" value="ATPase_P-typ_P_site"/>
</dbReference>
<evidence type="ECO:0000256" key="5">
    <source>
        <dbReference type="ARBA" id="ARBA00022840"/>
    </source>
</evidence>
<dbReference type="Proteomes" id="UP000823851">
    <property type="component" value="Unassembled WGS sequence"/>
</dbReference>
<keyword evidence="6" id="KW-1278">Translocase</keyword>
<accession>A0A9D2TXM0</accession>
<dbReference type="PANTHER" id="PTHR43294">
    <property type="entry name" value="SODIUM/POTASSIUM-TRANSPORTING ATPASE SUBUNIT ALPHA"/>
    <property type="match status" value="1"/>
</dbReference>
<keyword evidence="4" id="KW-0547">Nucleotide-binding</keyword>
<dbReference type="Gene3D" id="3.40.1110.10">
    <property type="entry name" value="Calcium-transporting ATPase, cytoplasmic domain N"/>
    <property type="match status" value="1"/>
</dbReference>
<dbReference type="InterPro" id="IPR001757">
    <property type="entry name" value="P_typ_ATPase"/>
</dbReference>
<dbReference type="GO" id="GO:0005886">
    <property type="term" value="C:plasma membrane"/>
    <property type="evidence" value="ECO:0007669"/>
    <property type="project" value="TreeGrafter"/>
</dbReference>
<feature type="transmembrane region" description="Helical" evidence="10">
    <location>
        <begin position="852"/>
        <end position="878"/>
    </location>
</feature>
<name>A0A9D2TXM0_9FIRM</name>
<dbReference type="InterPro" id="IPR050510">
    <property type="entry name" value="Cation_transp_ATPase_P-type"/>
</dbReference>
<dbReference type="GO" id="GO:0036376">
    <property type="term" value="P:sodium ion export across plasma membrane"/>
    <property type="evidence" value="ECO:0007669"/>
    <property type="project" value="TreeGrafter"/>
</dbReference>
<gene>
    <name evidence="12" type="ORF">H9912_00195</name>
</gene>
<evidence type="ECO:0000256" key="6">
    <source>
        <dbReference type="ARBA" id="ARBA00022967"/>
    </source>
</evidence>
<reference evidence="12" key="1">
    <citation type="journal article" date="2021" name="PeerJ">
        <title>Extensive microbial diversity within the chicken gut microbiome revealed by metagenomics and culture.</title>
        <authorList>
            <person name="Gilroy R."/>
            <person name="Ravi A."/>
            <person name="Getino M."/>
            <person name="Pursley I."/>
            <person name="Horton D.L."/>
            <person name="Alikhan N.F."/>
            <person name="Baker D."/>
            <person name="Gharbi K."/>
            <person name="Hall N."/>
            <person name="Watson M."/>
            <person name="Adriaenssens E.M."/>
            <person name="Foster-Nyarko E."/>
            <person name="Jarju S."/>
            <person name="Secka A."/>
            <person name="Antonio M."/>
            <person name="Oren A."/>
            <person name="Chaudhuri R.R."/>
            <person name="La Ragione R."/>
            <person name="Hildebrand F."/>
            <person name="Pallen M.J."/>
        </authorList>
    </citation>
    <scope>NUCLEOTIDE SEQUENCE</scope>
    <source>
        <strain evidence="12">ChiHjej8B7-25341</strain>
    </source>
</reference>
<dbReference type="AlphaFoldDB" id="A0A9D2TXM0"/>
<dbReference type="SUPFAM" id="SSF81660">
    <property type="entry name" value="Metal cation-transporting ATPase, ATP-binding domain N"/>
    <property type="match status" value="1"/>
</dbReference>
<dbReference type="GO" id="GO:0005524">
    <property type="term" value="F:ATP binding"/>
    <property type="evidence" value="ECO:0007669"/>
    <property type="project" value="UniProtKB-KW"/>
</dbReference>
<dbReference type="SFLD" id="SFLDS00003">
    <property type="entry name" value="Haloacid_Dehalogenase"/>
    <property type="match status" value="1"/>
</dbReference>
<dbReference type="SUPFAM" id="SSF56784">
    <property type="entry name" value="HAD-like"/>
    <property type="match status" value="1"/>
</dbReference>
<evidence type="ECO:0000256" key="2">
    <source>
        <dbReference type="ARBA" id="ARBA00005675"/>
    </source>
</evidence>
<sequence>MEYQTAERYEAKTIREACALLETDPDRGLTEKEAARRREIYGSNELKEGKKKSALESFLEQLNDPLIYVLMAAAVISLMLHETSDAAIIAVVVCMNAVVGMLQEGKAQKALDSLKKLTSPRAYCIREGKEREIEASQLVPGDVVCLDAGCQIPADLRLTRTGGMKAEESALTGESVPIEKDAAYLAPSGKETALGDRRNMAYMSTVVTGGRGEGIVTATGMATQIGRIAAMIEEGPQELTPLQKRLGELGTILSILSLFLCGALFLIALVQKRNVAEMLITAISLAVAAVPEGLPAVVTICLALSVTKMVRVHTIVRKLPAVETLGAVSVVCSDKTGTLTQNRMTVERCFLNQKLLDAKELVKAWTPPAGEKGKRYPGVSSGRMESGDFLRGMVLCNDGVLEGGERLGDPTELALLDLAAACGVRRQAEEEILPRVSELPFDSGRRMMTTFHRNGSDSVAYTKGAPDEILKKCTHLLLYGKEIPLQGVQSRQILSAMEEMSGQALRTLAVAMRRGGKGPKEEGLTFIGLVGMKDPPRPEAAGAVERFRRAGVSTVMITGDHVDTAYAVASQLGIVKRREQCMTEAQLKRLPDKEFLRALDDVRVFARVSPGTKVRIVKGFKEKGRIVAMTGDGVNDAPSLKAADIGIAMGQNGTDVAKQASEIILTDDNFATIEKAIEEGRGVYENIRKSVIFLLSSNLGEILTMFTAVLMGLASPLKSSHILWINLITDSLPALALGADDNDADSLMEKPPRDPKESLFADGGLIRTAFYGILIAGISLTAFFTIPYGIMREKGISFSPMVFAVILQNEAVLARAQTYAFTVLGMSQLFHAVGMRDVDRSVFRMDHLKNRLMLLALAAGFFLQVAVTEIPFLTAAFTTAHLTLREWGRLLALAAFPLLAHEILAFFAGAGKRNRAGRGGALRKAGRTDERFHVG</sequence>
<keyword evidence="7 10" id="KW-1133">Transmembrane helix</keyword>
<evidence type="ECO:0000256" key="7">
    <source>
        <dbReference type="ARBA" id="ARBA00022989"/>
    </source>
</evidence>
<dbReference type="NCBIfam" id="TIGR01494">
    <property type="entry name" value="ATPase_P-type"/>
    <property type="match status" value="2"/>
</dbReference>
<dbReference type="GO" id="GO:0006883">
    <property type="term" value="P:intracellular sodium ion homeostasis"/>
    <property type="evidence" value="ECO:0007669"/>
    <property type="project" value="TreeGrafter"/>
</dbReference>
<dbReference type="PANTHER" id="PTHR43294:SF20">
    <property type="entry name" value="P-TYPE ATPASE"/>
    <property type="match status" value="1"/>
</dbReference>
<feature type="region of interest" description="Disordered" evidence="9">
    <location>
        <begin position="914"/>
        <end position="935"/>
    </location>
</feature>
<dbReference type="GO" id="GO:0030007">
    <property type="term" value="P:intracellular potassium ion homeostasis"/>
    <property type="evidence" value="ECO:0007669"/>
    <property type="project" value="TreeGrafter"/>
</dbReference>
<evidence type="ECO:0000256" key="10">
    <source>
        <dbReference type="SAM" id="Phobius"/>
    </source>
</evidence>
<dbReference type="SMART" id="SM00831">
    <property type="entry name" value="Cation_ATPase_N"/>
    <property type="match status" value="1"/>
</dbReference>
<dbReference type="InterPro" id="IPR059000">
    <property type="entry name" value="ATPase_P-type_domA"/>
</dbReference>
<dbReference type="Pfam" id="PF00122">
    <property type="entry name" value="E1-E2_ATPase"/>
    <property type="match status" value="1"/>
</dbReference>
<feature type="transmembrane region" description="Helical" evidence="10">
    <location>
        <begin position="691"/>
        <end position="714"/>
    </location>
</feature>
<dbReference type="InterPro" id="IPR006068">
    <property type="entry name" value="ATPase_P-typ_cation-transptr_C"/>
</dbReference>
<evidence type="ECO:0000259" key="11">
    <source>
        <dbReference type="SMART" id="SM00831"/>
    </source>
</evidence>
<comment type="caution">
    <text evidence="12">The sequence shown here is derived from an EMBL/GenBank/DDBJ whole genome shotgun (WGS) entry which is preliminary data.</text>
</comment>
<evidence type="ECO:0000313" key="12">
    <source>
        <dbReference type="EMBL" id="HJD30341.1"/>
    </source>
</evidence>
<dbReference type="GO" id="GO:1990573">
    <property type="term" value="P:potassium ion import across plasma membrane"/>
    <property type="evidence" value="ECO:0007669"/>
    <property type="project" value="TreeGrafter"/>
</dbReference>
<organism evidence="12 13">
    <name type="scientific">Candidatus Eisenbergiella stercorigallinarum</name>
    <dbReference type="NCBI Taxonomy" id="2838557"/>
    <lineage>
        <taxon>Bacteria</taxon>
        <taxon>Bacillati</taxon>
        <taxon>Bacillota</taxon>
        <taxon>Clostridia</taxon>
        <taxon>Lachnospirales</taxon>
        <taxon>Lachnospiraceae</taxon>
        <taxon>Eisenbergiella</taxon>
    </lineage>
</organism>
<feature type="compositionally biased region" description="Basic and acidic residues" evidence="9">
    <location>
        <begin position="926"/>
        <end position="935"/>
    </location>
</feature>
<reference evidence="12" key="2">
    <citation type="submission" date="2021-04" db="EMBL/GenBank/DDBJ databases">
        <authorList>
            <person name="Gilroy R."/>
        </authorList>
    </citation>
    <scope>NUCLEOTIDE SEQUENCE</scope>
    <source>
        <strain evidence="12">ChiHjej8B7-25341</strain>
    </source>
</reference>
<keyword evidence="5" id="KW-0067">ATP-binding</keyword>
<feature type="domain" description="Cation-transporting P-type ATPase N-terminal" evidence="11">
    <location>
        <begin position="8"/>
        <end position="82"/>
    </location>
</feature>
<dbReference type="FunFam" id="3.40.50.1000:FF:000028">
    <property type="entry name" value="Calcium-transporting P-type ATPase, putative"/>
    <property type="match status" value="1"/>
</dbReference>
<evidence type="ECO:0000313" key="13">
    <source>
        <dbReference type="Proteomes" id="UP000823851"/>
    </source>
</evidence>
<dbReference type="GO" id="GO:1902600">
    <property type="term" value="P:proton transmembrane transport"/>
    <property type="evidence" value="ECO:0007669"/>
    <property type="project" value="TreeGrafter"/>
</dbReference>
<feature type="transmembrane region" description="Helical" evidence="10">
    <location>
        <begin position="249"/>
        <end position="270"/>
    </location>
</feature>
<dbReference type="InterPro" id="IPR004014">
    <property type="entry name" value="ATPase_P-typ_cation-transptr_N"/>
</dbReference>
<evidence type="ECO:0000256" key="8">
    <source>
        <dbReference type="ARBA" id="ARBA00023136"/>
    </source>
</evidence>
<dbReference type="FunFam" id="3.40.50.1000:FF:000001">
    <property type="entry name" value="Phospholipid-transporting ATPase IC"/>
    <property type="match status" value="1"/>
</dbReference>
<dbReference type="Gene3D" id="1.20.1110.10">
    <property type="entry name" value="Calcium-transporting ATPase, transmembrane domain"/>
    <property type="match status" value="1"/>
</dbReference>
<proteinExistence type="inferred from homology"/>
<dbReference type="InterPro" id="IPR023299">
    <property type="entry name" value="ATPase_P-typ_cyto_dom_N"/>
</dbReference>
<dbReference type="SUPFAM" id="SSF81653">
    <property type="entry name" value="Calcium ATPase, transduction domain A"/>
    <property type="match status" value="1"/>
</dbReference>
<evidence type="ECO:0000256" key="4">
    <source>
        <dbReference type="ARBA" id="ARBA00022741"/>
    </source>
</evidence>
<comment type="similarity">
    <text evidence="2">Belongs to the cation transport ATPase (P-type) (TC 3.A.3) family. Type IIA subfamily.</text>
</comment>
<dbReference type="GO" id="GO:0005391">
    <property type="term" value="F:P-type sodium:potassium-exchanging transporter activity"/>
    <property type="evidence" value="ECO:0007669"/>
    <property type="project" value="TreeGrafter"/>
</dbReference>
<dbReference type="SFLD" id="SFLDF00027">
    <property type="entry name" value="p-type_atpase"/>
    <property type="match status" value="1"/>
</dbReference>
<evidence type="ECO:0000256" key="9">
    <source>
        <dbReference type="SAM" id="MobiDB-lite"/>
    </source>
</evidence>
<dbReference type="GO" id="GO:0016887">
    <property type="term" value="F:ATP hydrolysis activity"/>
    <property type="evidence" value="ECO:0007669"/>
    <property type="project" value="InterPro"/>
</dbReference>
<keyword evidence="3 10" id="KW-0812">Transmembrane</keyword>
<dbReference type="Gene3D" id="2.70.150.10">
    <property type="entry name" value="Calcium-transporting ATPase, cytoplasmic transduction domain A"/>
    <property type="match status" value="1"/>
</dbReference>
<comment type="subcellular location">
    <subcellularLocation>
        <location evidence="1">Membrane</location>
        <topology evidence="1">Multi-pass membrane protein</topology>
    </subcellularLocation>
</comment>
<protein>
    <submittedName>
        <fullName evidence="12">Cation-translocating P-type ATPase</fullName>
    </submittedName>
</protein>
<dbReference type="Gene3D" id="3.40.50.1000">
    <property type="entry name" value="HAD superfamily/HAD-like"/>
    <property type="match status" value="1"/>
</dbReference>
<feature type="transmembrane region" description="Helical" evidence="10">
    <location>
        <begin position="890"/>
        <end position="910"/>
    </location>
</feature>
<dbReference type="PROSITE" id="PS00154">
    <property type="entry name" value="ATPASE_E1_E2"/>
    <property type="match status" value="1"/>
</dbReference>
<dbReference type="InterPro" id="IPR044492">
    <property type="entry name" value="P_typ_ATPase_HD_dom"/>
</dbReference>